<evidence type="ECO:0000313" key="2">
    <source>
        <dbReference type="EMBL" id="MXU85005.1"/>
    </source>
</evidence>
<name>A0A6B0U8U9_IXORI</name>
<feature type="chain" id="PRO_5025334357" evidence="1">
    <location>
        <begin position="23"/>
        <end position="84"/>
    </location>
</feature>
<accession>A0A6B0U8U9</accession>
<protein>
    <submittedName>
        <fullName evidence="2">Putative secreted protein</fullName>
    </submittedName>
</protein>
<reference evidence="2" key="1">
    <citation type="submission" date="2019-12" db="EMBL/GenBank/DDBJ databases">
        <title>An insight into the sialome of adult female Ixodes ricinus ticks feeding for 6 days.</title>
        <authorList>
            <person name="Perner J."/>
            <person name="Ribeiro J.M.C."/>
        </authorList>
    </citation>
    <scope>NUCLEOTIDE SEQUENCE</scope>
    <source>
        <strain evidence="2">Semi-engorged</strain>
        <tissue evidence="2">Salivary glands</tissue>
    </source>
</reference>
<evidence type="ECO:0000256" key="1">
    <source>
        <dbReference type="SAM" id="SignalP"/>
    </source>
</evidence>
<keyword evidence="1" id="KW-0732">Signal</keyword>
<dbReference type="AlphaFoldDB" id="A0A6B0U8U9"/>
<proteinExistence type="predicted"/>
<sequence>MDPVLHSCGFLVVSQLLKGVAGLSWATQCFVHTFTEYGNVGKQVKDSLSRFLSRGHYALSAHTLQTCQEARKGHFFTHRLHLGD</sequence>
<dbReference type="EMBL" id="GIFC01002922">
    <property type="protein sequence ID" value="MXU85005.1"/>
    <property type="molecule type" value="Transcribed_RNA"/>
</dbReference>
<organism evidence="2">
    <name type="scientific">Ixodes ricinus</name>
    <name type="common">Common tick</name>
    <name type="synonym">Acarus ricinus</name>
    <dbReference type="NCBI Taxonomy" id="34613"/>
    <lineage>
        <taxon>Eukaryota</taxon>
        <taxon>Metazoa</taxon>
        <taxon>Ecdysozoa</taxon>
        <taxon>Arthropoda</taxon>
        <taxon>Chelicerata</taxon>
        <taxon>Arachnida</taxon>
        <taxon>Acari</taxon>
        <taxon>Parasitiformes</taxon>
        <taxon>Ixodida</taxon>
        <taxon>Ixodoidea</taxon>
        <taxon>Ixodidae</taxon>
        <taxon>Ixodinae</taxon>
        <taxon>Ixodes</taxon>
    </lineage>
</organism>
<feature type="signal peptide" evidence="1">
    <location>
        <begin position="1"/>
        <end position="22"/>
    </location>
</feature>